<name>A0A9W4DEZ8_BLUGR</name>
<accession>A0A9W4DEZ8</accession>
<keyword evidence="1" id="KW-0732">Signal</keyword>
<sequence length="114" mass="12782">MKVPYAASMAALTGLSLLVPSAYGMEFFNCGDNARFLVSLMMGFGSRDPTTIQRDTDPPYPEGQIYGARRFEMPIQSNTMRSFMVQSISGSQPIRLYEKVSSGWKFCPIEDYDI</sequence>
<dbReference type="EMBL" id="CAJHIT010000011">
    <property type="protein sequence ID" value="CAD6506595.1"/>
    <property type="molecule type" value="Genomic_DNA"/>
</dbReference>
<organism evidence="2 3">
    <name type="scientific">Blumeria graminis f. sp. triticale</name>
    <dbReference type="NCBI Taxonomy" id="1689686"/>
    <lineage>
        <taxon>Eukaryota</taxon>
        <taxon>Fungi</taxon>
        <taxon>Dikarya</taxon>
        <taxon>Ascomycota</taxon>
        <taxon>Pezizomycotina</taxon>
        <taxon>Leotiomycetes</taxon>
        <taxon>Erysiphales</taxon>
        <taxon>Erysiphaceae</taxon>
        <taxon>Blumeria</taxon>
    </lineage>
</organism>
<comment type="caution">
    <text evidence="2">The sequence shown here is derived from an EMBL/GenBank/DDBJ whole genome shotgun (WGS) entry which is preliminary data.</text>
</comment>
<feature type="signal peptide" evidence="1">
    <location>
        <begin position="1"/>
        <end position="24"/>
    </location>
</feature>
<feature type="chain" id="PRO_5040912935" evidence="1">
    <location>
        <begin position="25"/>
        <end position="114"/>
    </location>
</feature>
<evidence type="ECO:0000256" key="1">
    <source>
        <dbReference type="SAM" id="SignalP"/>
    </source>
</evidence>
<dbReference type="AlphaFoldDB" id="A0A9W4DEZ8"/>
<protein>
    <submittedName>
        <fullName evidence="2">BgTH12-07821</fullName>
    </submittedName>
</protein>
<proteinExistence type="predicted"/>
<evidence type="ECO:0000313" key="2">
    <source>
        <dbReference type="EMBL" id="CAD6506595.1"/>
    </source>
</evidence>
<reference evidence="2" key="1">
    <citation type="submission" date="2020-10" db="EMBL/GenBank/DDBJ databases">
        <authorList>
            <person name="Muller C M."/>
        </authorList>
    </citation>
    <scope>NUCLEOTIDE SEQUENCE</scope>
    <source>
        <strain evidence="2">THUN-12</strain>
    </source>
</reference>
<gene>
    <name evidence="2" type="ORF">BGTH12_LOCUS7953</name>
</gene>
<dbReference type="Proteomes" id="UP000683417">
    <property type="component" value="Unassembled WGS sequence"/>
</dbReference>
<evidence type="ECO:0000313" key="3">
    <source>
        <dbReference type="Proteomes" id="UP000683417"/>
    </source>
</evidence>